<sequence>MVVFLKSSFSKPPISPFATRTVLKSRRFRVSAHVAPRPSTRPNYLRKKLAGLPLSYISKEKLQNLDGDGSLTNESDGVRKSEKEPGRVRAREQTLLNKFESWMDQYRKDTEFWGIGTGSIFTVFQDSEGKIERVVVDDDEIRRRSRASDRRLNNGIEDPDEVRFKISFAHEMATEIGKGKDSKELTSLEKKGMVKGGVEVMSDLKTTPFATRPSLDKEELAKGIAAAKRSADERLVEKQTADQGRELKDRIEEIRMMARSARKVERNESLQDDDKDNLVLEEASIISNVSSENGHDILNDSSAGKSTGEEASEEKSDDEANPVVRSGNRYFDGHSSRRKKLRVIKSAEEAREYLKEKKHDNVEGVVKDKNETESADQINDSTAKRKVPGDIRANSAAVNSSFTEGNADSRDQSEKHGQVTSAEVSESHEAYVINKDQEKEKALRNSESMEEVTAEGSHPADENVAKNTNSSLNHEMPVAGSSKDWMEKNFHEFDPVIKQIGVGFVENYRVAKERASLLELGSENGMQQQQHGYEDELEWMKDEKLRNVVFRVRDNELSGKEPFHLISEEDKCSFFHGLGKRVEAENKKLLHLHEYLHSNIENLDYGSDGISLYDPPEKILPRWKIPPGERSPEFLNKIMDRREEEEEVPPPDYSMISKKSEIGVTVEAAPEASTREASVVIRGSDGSSRAGKRNGKEFWQHTKKWSQGFLECYNAETDPEVKAAMRDVGKDLDRWITEKEIKEAAELMDRLPEKGRDFVRRKLDKVRREMELYGPHAVVSKYREYSEQEEEDYLWWLDLPYVLCIELYTADEEGEDKVGLYSLEMGVDLELDPKQYHVIAFEDAGDCKNLCYIVRAHLEMLGKGHAFVVARPPKDAFREAKANGFS</sequence>
<name>S8DN31_9LAMI</name>
<feature type="compositionally biased region" description="Basic and acidic residues" evidence="1">
    <location>
        <begin position="407"/>
        <end position="417"/>
    </location>
</feature>
<proteinExistence type="predicted"/>
<accession>S8DN31</accession>
<evidence type="ECO:0000313" key="3">
    <source>
        <dbReference type="Proteomes" id="UP000015453"/>
    </source>
</evidence>
<evidence type="ECO:0000256" key="1">
    <source>
        <dbReference type="SAM" id="MobiDB-lite"/>
    </source>
</evidence>
<dbReference type="OrthoDB" id="611606at2759"/>
<feature type="compositionally biased region" description="Acidic residues" evidence="1">
    <location>
        <begin position="310"/>
        <end position="320"/>
    </location>
</feature>
<dbReference type="Proteomes" id="UP000015453">
    <property type="component" value="Unassembled WGS sequence"/>
</dbReference>
<dbReference type="PANTHER" id="PTHR34962">
    <property type="entry name" value="EMBRYO DEFECTIVE 1703-RELATED"/>
    <property type="match status" value="1"/>
</dbReference>
<feature type="region of interest" description="Disordered" evidence="1">
    <location>
        <begin position="65"/>
        <end position="87"/>
    </location>
</feature>
<keyword evidence="3" id="KW-1185">Reference proteome</keyword>
<protein>
    <submittedName>
        <fullName evidence="2">Uncharacterized protein</fullName>
    </submittedName>
</protein>
<feature type="region of interest" description="Disordered" evidence="1">
    <location>
        <begin position="289"/>
        <end position="473"/>
    </location>
</feature>
<feature type="region of interest" description="Disordered" evidence="1">
    <location>
        <begin position="675"/>
        <end position="695"/>
    </location>
</feature>
<feature type="compositionally biased region" description="Basic and acidic residues" evidence="1">
    <location>
        <begin position="345"/>
        <end position="372"/>
    </location>
</feature>
<dbReference type="EMBL" id="AUSU01004850">
    <property type="protein sequence ID" value="EPS64398.1"/>
    <property type="molecule type" value="Genomic_DNA"/>
</dbReference>
<dbReference type="AlphaFoldDB" id="S8DN31"/>
<feature type="compositionally biased region" description="Basic and acidic residues" evidence="1">
    <location>
        <begin position="425"/>
        <end position="444"/>
    </location>
</feature>
<feature type="compositionally biased region" description="Basic and acidic residues" evidence="1">
    <location>
        <begin position="76"/>
        <end position="87"/>
    </location>
</feature>
<feature type="non-terminal residue" evidence="2">
    <location>
        <position position="886"/>
    </location>
</feature>
<feature type="compositionally biased region" description="Polar residues" evidence="1">
    <location>
        <begin position="396"/>
        <end position="406"/>
    </location>
</feature>
<dbReference type="PANTHER" id="PTHR34962:SF1">
    <property type="entry name" value="EMBRYO DEFECTIVE 1703-RELATED"/>
    <property type="match status" value="1"/>
</dbReference>
<reference evidence="2 3" key="1">
    <citation type="journal article" date="2013" name="BMC Genomics">
        <title>The miniature genome of a carnivorous plant Genlisea aurea contains a low number of genes and short non-coding sequences.</title>
        <authorList>
            <person name="Leushkin E.V."/>
            <person name="Sutormin R.A."/>
            <person name="Nabieva E.R."/>
            <person name="Penin A.A."/>
            <person name="Kondrashov A.S."/>
            <person name="Logacheva M.D."/>
        </authorList>
    </citation>
    <scope>NUCLEOTIDE SEQUENCE [LARGE SCALE GENOMIC DNA]</scope>
</reference>
<gene>
    <name evidence="2" type="ORF">M569_10382</name>
</gene>
<evidence type="ECO:0000313" key="2">
    <source>
        <dbReference type="EMBL" id="EPS64398.1"/>
    </source>
</evidence>
<comment type="caution">
    <text evidence="2">The sequence shown here is derived from an EMBL/GenBank/DDBJ whole genome shotgun (WGS) entry which is preliminary data.</text>
</comment>
<organism evidence="2 3">
    <name type="scientific">Genlisea aurea</name>
    <dbReference type="NCBI Taxonomy" id="192259"/>
    <lineage>
        <taxon>Eukaryota</taxon>
        <taxon>Viridiplantae</taxon>
        <taxon>Streptophyta</taxon>
        <taxon>Embryophyta</taxon>
        <taxon>Tracheophyta</taxon>
        <taxon>Spermatophyta</taxon>
        <taxon>Magnoliopsida</taxon>
        <taxon>eudicotyledons</taxon>
        <taxon>Gunneridae</taxon>
        <taxon>Pentapetalae</taxon>
        <taxon>asterids</taxon>
        <taxon>lamiids</taxon>
        <taxon>Lamiales</taxon>
        <taxon>Lentibulariaceae</taxon>
        <taxon>Genlisea</taxon>
    </lineage>
</organism>